<dbReference type="EMBL" id="MAVT02001102">
    <property type="protein sequence ID" value="POS72035.1"/>
    <property type="molecule type" value="Genomic_DNA"/>
</dbReference>
<dbReference type="AlphaFoldDB" id="A0A2P5HP86"/>
<dbReference type="OrthoDB" id="496981at2759"/>
<comment type="caution">
    <text evidence="1">The sequence shown here is derived from an EMBL/GenBank/DDBJ whole genome shotgun (WGS) entry which is preliminary data.</text>
</comment>
<proteinExistence type="predicted"/>
<name>A0A2P5HP86_DIAHE</name>
<sequence>TRSGTGIPGEDSSIQAACTKIVPGQIFGEDNETWVAVMRHLTRARSRPPDISVLRHRAFRLTMDQAVLVLVKAER</sequence>
<feature type="non-terminal residue" evidence="1">
    <location>
        <position position="1"/>
    </location>
</feature>
<organism evidence="1 2">
    <name type="scientific">Diaporthe helianthi</name>
    <dbReference type="NCBI Taxonomy" id="158607"/>
    <lineage>
        <taxon>Eukaryota</taxon>
        <taxon>Fungi</taxon>
        <taxon>Dikarya</taxon>
        <taxon>Ascomycota</taxon>
        <taxon>Pezizomycotina</taxon>
        <taxon>Sordariomycetes</taxon>
        <taxon>Sordariomycetidae</taxon>
        <taxon>Diaporthales</taxon>
        <taxon>Diaporthaceae</taxon>
        <taxon>Diaporthe</taxon>
    </lineage>
</organism>
<dbReference type="InParanoid" id="A0A2P5HP86"/>
<evidence type="ECO:0000313" key="2">
    <source>
        <dbReference type="Proteomes" id="UP000094444"/>
    </source>
</evidence>
<keyword evidence="2" id="KW-1185">Reference proteome</keyword>
<protein>
    <submittedName>
        <fullName evidence="1">Uncharacterized protein</fullName>
    </submittedName>
</protein>
<gene>
    <name evidence="1" type="ORF">DHEL01_v209569</name>
</gene>
<dbReference type="Proteomes" id="UP000094444">
    <property type="component" value="Unassembled WGS sequence"/>
</dbReference>
<evidence type="ECO:0000313" key="1">
    <source>
        <dbReference type="EMBL" id="POS72035.1"/>
    </source>
</evidence>
<reference evidence="1" key="1">
    <citation type="submission" date="2017-09" db="EMBL/GenBank/DDBJ databases">
        <title>Polyketide synthases of a Diaporthe helianthi virulent isolate.</title>
        <authorList>
            <person name="Baroncelli R."/>
        </authorList>
    </citation>
    <scope>NUCLEOTIDE SEQUENCE [LARGE SCALE GENOMIC DNA]</scope>
    <source>
        <strain evidence="1">7/96</strain>
    </source>
</reference>
<accession>A0A2P5HP86</accession>